<sequence length="589" mass="64251">MTPLLDVKNLSIGFGAEEPVVRDVSFQVMPGETLALVGESGSGKTITCRSVLRILPDTARISSGEITFSCKGSTRDLLKISERDMREIRGDQISMIFQEPMRSLSPLHRLGDQVSEVLRLHRDMGKGESKRTVLETFERVGFPDPERVWRSYPFEMSGGMRQRAMIAMAMVAKPELLIADEPTTALDVTTQAQVLGLIKDLQKDTGMAVILVTHDLGVVANMAETVVVMNKGRVMERGPAPVVLGAPAHGYTRKLFAAAPQIPEVAAPARAAPHDDVILDLRNVSKTYAMRAGGWSAPVRVTACHEVNLALQRGKTLAVVGESGSGKTTCARIALGAEVPDAGSEVIFRAGKGGEPLHVNAMSPEERVAFQRQAQMVFQDPYSSLSPRMRVQQALTEPMEIHSLGTRAERREKAAEMLRWVGLDPSMLARYPHAFSGGQRQRLSIARALTLEPELLVCDEPTSALDVSVQEQILTLLEDIRDGMGLSYLFISHDLAVVARIADEVAVMRQGVVVEQAPPDTLFYNPQHPYTKALIAAQPEPDVNRPIDLTLVSKGAGSSASWPDAFRFDGIDAPALRELEPGHKVRCHV</sequence>
<organism evidence="9 10">
    <name type="scientific">Roseobacter ponti</name>
    <dbReference type="NCBI Taxonomy" id="1891787"/>
    <lineage>
        <taxon>Bacteria</taxon>
        <taxon>Pseudomonadati</taxon>
        <taxon>Pseudomonadota</taxon>
        <taxon>Alphaproteobacteria</taxon>
        <taxon>Rhodobacterales</taxon>
        <taxon>Roseobacteraceae</taxon>
        <taxon>Roseobacter</taxon>
    </lineage>
</organism>
<keyword evidence="6 9" id="KW-0067">ATP-binding</keyword>
<dbReference type="PROSITE" id="PS50893">
    <property type="entry name" value="ABC_TRANSPORTER_2"/>
    <property type="match status" value="2"/>
</dbReference>
<evidence type="ECO:0000313" key="9">
    <source>
        <dbReference type="EMBL" id="QJF52553.1"/>
    </source>
</evidence>
<dbReference type="KEGG" id="rpon:G3256_15925"/>
<dbReference type="Pfam" id="PF00005">
    <property type="entry name" value="ABC_tran"/>
    <property type="match status" value="2"/>
</dbReference>
<evidence type="ECO:0000256" key="7">
    <source>
        <dbReference type="ARBA" id="ARBA00023136"/>
    </source>
</evidence>
<dbReference type="NCBIfam" id="NF008453">
    <property type="entry name" value="PRK11308.1"/>
    <property type="match status" value="2"/>
</dbReference>
<dbReference type="PANTHER" id="PTHR43297">
    <property type="entry name" value="OLIGOPEPTIDE TRANSPORT ATP-BINDING PROTEIN APPD"/>
    <property type="match status" value="1"/>
</dbReference>
<evidence type="ECO:0000313" key="10">
    <source>
        <dbReference type="Proteomes" id="UP000503308"/>
    </source>
</evidence>
<dbReference type="GO" id="GO:0015833">
    <property type="term" value="P:peptide transport"/>
    <property type="evidence" value="ECO:0007669"/>
    <property type="project" value="InterPro"/>
</dbReference>
<reference evidence="9 10" key="1">
    <citation type="submission" date="2020-02" db="EMBL/GenBank/DDBJ databases">
        <title>Genome sequence of Roseobacter ponti.</title>
        <authorList>
            <person name="Hollensteiner J."/>
            <person name="Schneider D."/>
            <person name="Poehlein A."/>
            <person name="Daniel R."/>
        </authorList>
    </citation>
    <scope>NUCLEOTIDE SEQUENCE [LARGE SCALE GENOMIC DNA]</scope>
    <source>
        <strain evidence="9 10">DSM 106830</strain>
    </source>
</reference>
<dbReference type="InterPro" id="IPR003593">
    <property type="entry name" value="AAA+_ATPase"/>
</dbReference>
<dbReference type="SUPFAM" id="SSF52540">
    <property type="entry name" value="P-loop containing nucleoside triphosphate hydrolases"/>
    <property type="match status" value="2"/>
</dbReference>
<dbReference type="AlphaFoldDB" id="A0A858SY26"/>
<dbReference type="CDD" id="cd03257">
    <property type="entry name" value="ABC_NikE_OppD_transporters"/>
    <property type="match status" value="2"/>
</dbReference>
<dbReference type="PANTHER" id="PTHR43297:SF2">
    <property type="entry name" value="DIPEPTIDE TRANSPORT ATP-BINDING PROTEIN DPPD"/>
    <property type="match status" value="1"/>
</dbReference>
<feature type="domain" description="ABC transporter" evidence="8">
    <location>
        <begin position="279"/>
        <end position="535"/>
    </location>
</feature>
<evidence type="ECO:0000259" key="8">
    <source>
        <dbReference type="PROSITE" id="PS50893"/>
    </source>
</evidence>
<keyword evidence="5" id="KW-0547">Nucleotide-binding</keyword>
<accession>A0A858SY26</accession>
<gene>
    <name evidence="9" type="ORF">G3256_15925</name>
</gene>
<dbReference type="InterPro" id="IPR050388">
    <property type="entry name" value="ABC_Ni/Peptide_Import"/>
</dbReference>
<dbReference type="Proteomes" id="UP000503308">
    <property type="component" value="Chromosome"/>
</dbReference>
<keyword evidence="3" id="KW-0813">Transport</keyword>
<dbReference type="GO" id="GO:0005886">
    <property type="term" value="C:plasma membrane"/>
    <property type="evidence" value="ECO:0007669"/>
    <property type="project" value="UniProtKB-SubCell"/>
</dbReference>
<evidence type="ECO:0000256" key="1">
    <source>
        <dbReference type="ARBA" id="ARBA00004417"/>
    </source>
</evidence>
<dbReference type="InterPro" id="IPR013563">
    <property type="entry name" value="Oligopep_ABC_C"/>
</dbReference>
<dbReference type="InterPro" id="IPR003439">
    <property type="entry name" value="ABC_transporter-like_ATP-bd"/>
</dbReference>
<evidence type="ECO:0000256" key="5">
    <source>
        <dbReference type="ARBA" id="ARBA00022741"/>
    </source>
</evidence>
<name>A0A858SY26_9RHOB</name>
<dbReference type="InterPro" id="IPR027417">
    <property type="entry name" value="P-loop_NTPase"/>
</dbReference>
<comment type="similarity">
    <text evidence="2">Belongs to the ABC transporter superfamily.</text>
</comment>
<proteinExistence type="inferred from homology"/>
<protein>
    <submittedName>
        <fullName evidence="9">ABC transporter ATP-binding protein</fullName>
    </submittedName>
</protein>
<evidence type="ECO:0000256" key="6">
    <source>
        <dbReference type="ARBA" id="ARBA00022840"/>
    </source>
</evidence>
<dbReference type="Gene3D" id="3.40.50.300">
    <property type="entry name" value="P-loop containing nucleotide triphosphate hydrolases"/>
    <property type="match status" value="2"/>
</dbReference>
<keyword evidence="4" id="KW-1003">Cell membrane</keyword>
<keyword evidence="7" id="KW-0472">Membrane</keyword>
<evidence type="ECO:0000256" key="2">
    <source>
        <dbReference type="ARBA" id="ARBA00005417"/>
    </source>
</evidence>
<dbReference type="GO" id="GO:0016887">
    <property type="term" value="F:ATP hydrolysis activity"/>
    <property type="evidence" value="ECO:0007669"/>
    <property type="project" value="InterPro"/>
</dbReference>
<keyword evidence="10" id="KW-1185">Reference proteome</keyword>
<dbReference type="RefSeq" id="WP_169641773.1">
    <property type="nucleotide sequence ID" value="NZ_CP048788.1"/>
</dbReference>
<dbReference type="FunFam" id="3.40.50.300:FF:000016">
    <property type="entry name" value="Oligopeptide ABC transporter ATP-binding component"/>
    <property type="match status" value="1"/>
</dbReference>
<dbReference type="GO" id="GO:0055085">
    <property type="term" value="P:transmembrane transport"/>
    <property type="evidence" value="ECO:0007669"/>
    <property type="project" value="UniProtKB-ARBA"/>
</dbReference>
<dbReference type="Pfam" id="PF08352">
    <property type="entry name" value="oligo_HPY"/>
    <property type="match status" value="2"/>
</dbReference>
<evidence type="ECO:0000256" key="3">
    <source>
        <dbReference type="ARBA" id="ARBA00022448"/>
    </source>
</evidence>
<comment type="subcellular location">
    <subcellularLocation>
        <location evidence="1">Cell inner membrane</location>
        <topology evidence="1">Peripheral membrane protein</topology>
    </subcellularLocation>
</comment>
<dbReference type="PROSITE" id="PS00211">
    <property type="entry name" value="ABC_TRANSPORTER_1"/>
    <property type="match status" value="2"/>
</dbReference>
<dbReference type="EMBL" id="CP048788">
    <property type="protein sequence ID" value="QJF52553.1"/>
    <property type="molecule type" value="Genomic_DNA"/>
</dbReference>
<dbReference type="InterPro" id="IPR017871">
    <property type="entry name" value="ABC_transporter-like_CS"/>
</dbReference>
<dbReference type="GO" id="GO:0005524">
    <property type="term" value="F:ATP binding"/>
    <property type="evidence" value="ECO:0007669"/>
    <property type="project" value="UniProtKB-KW"/>
</dbReference>
<dbReference type="SMART" id="SM00382">
    <property type="entry name" value="AAA"/>
    <property type="match status" value="2"/>
</dbReference>
<evidence type="ECO:0000256" key="4">
    <source>
        <dbReference type="ARBA" id="ARBA00022475"/>
    </source>
</evidence>
<feature type="domain" description="ABC transporter" evidence="8">
    <location>
        <begin position="5"/>
        <end position="256"/>
    </location>
</feature>